<keyword evidence="8" id="KW-0547">Nucleotide-binding</keyword>
<comment type="subcellular location">
    <subcellularLocation>
        <location evidence="1">Cell membrane</location>
        <topology evidence="1">Multi-pass membrane protein</topology>
    </subcellularLocation>
</comment>
<dbReference type="GO" id="GO:0022857">
    <property type="term" value="F:transmembrane transporter activity"/>
    <property type="evidence" value="ECO:0007669"/>
    <property type="project" value="InterPro"/>
</dbReference>
<dbReference type="PANTHER" id="PTHR43790:SF9">
    <property type="entry name" value="GALACTOFURANOSE TRANSPORTER ATP-BINDING PROTEIN YTFR"/>
    <property type="match status" value="1"/>
</dbReference>
<keyword evidence="7" id="KW-0677">Repeat</keyword>
<feature type="domain" description="ABC transporter" evidence="13">
    <location>
        <begin position="255"/>
        <end position="496"/>
    </location>
</feature>
<dbReference type="Pfam" id="PF00005">
    <property type="entry name" value="ABC_tran"/>
    <property type="match status" value="2"/>
</dbReference>
<dbReference type="CDD" id="cd06579">
    <property type="entry name" value="TM_PBP1_transp_AraH_like"/>
    <property type="match status" value="1"/>
</dbReference>
<reference evidence="14" key="1">
    <citation type="submission" date="2022-05" db="EMBL/GenBank/DDBJ databases">
        <authorList>
            <person name="Pankratov T."/>
        </authorList>
    </citation>
    <scope>NUCLEOTIDE SEQUENCE</scope>
    <source>
        <strain evidence="14">BP6-180914</strain>
    </source>
</reference>
<keyword evidence="6 12" id="KW-0812">Transmembrane</keyword>
<protein>
    <submittedName>
        <fullName evidence="14">ATP-binding cassette domain-containing protein</fullName>
    </submittedName>
</protein>
<feature type="transmembrane region" description="Helical" evidence="12">
    <location>
        <begin position="722"/>
        <end position="745"/>
    </location>
</feature>
<comment type="caution">
    <text evidence="14">The sequence shown here is derived from an EMBL/GenBank/DDBJ whole genome shotgun (WGS) entry which is preliminary data.</text>
</comment>
<dbReference type="RefSeq" id="WP_282587564.1">
    <property type="nucleotide sequence ID" value="NZ_JAMOIM010000022.1"/>
</dbReference>
<keyword evidence="15" id="KW-1185">Reference proteome</keyword>
<dbReference type="InterPro" id="IPR050107">
    <property type="entry name" value="ABC_carbohydrate_import_ATPase"/>
</dbReference>
<evidence type="ECO:0000313" key="14">
    <source>
        <dbReference type="EMBL" id="MCW6511185.1"/>
    </source>
</evidence>
<feature type="transmembrane region" description="Helical" evidence="12">
    <location>
        <begin position="549"/>
        <end position="570"/>
    </location>
</feature>
<evidence type="ECO:0000256" key="4">
    <source>
        <dbReference type="ARBA" id="ARBA00022475"/>
    </source>
</evidence>
<keyword evidence="4" id="KW-1003">Cell membrane</keyword>
<dbReference type="SMART" id="SM00382">
    <property type="entry name" value="AAA"/>
    <property type="match status" value="2"/>
</dbReference>
<dbReference type="InterPro" id="IPR001851">
    <property type="entry name" value="ABC_transp_permease"/>
</dbReference>
<evidence type="ECO:0000256" key="5">
    <source>
        <dbReference type="ARBA" id="ARBA00022597"/>
    </source>
</evidence>
<dbReference type="CDD" id="cd03215">
    <property type="entry name" value="ABC_Carb_Monos_II"/>
    <property type="match status" value="1"/>
</dbReference>
<dbReference type="PROSITE" id="PS00211">
    <property type="entry name" value="ABC_TRANSPORTER_1"/>
    <property type="match status" value="1"/>
</dbReference>
<gene>
    <name evidence="14" type="ORF">M8523_24590</name>
</gene>
<keyword evidence="5" id="KW-0762">Sugar transport</keyword>
<dbReference type="Pfam" id="PF02653">
    <property type="entry name" value="BPD_transp_2"/>
    <property type="match status" value="1"/>
</dbReference>
<dbReference type="GO" id="GO:0005524">
    <property type="term" value="F:ATP binding"/>
    <property type="evidence" value="ECO:0007669"/>
    <property type="project" value="UniProtKB-KW"/>
</dbReference>
<dbReference type="InterPro" id="IPR003439">
    <property type="entry name" value="ABC_transporter-like_ATP-bd"/>
</dbReference>
<feature type="transmembrane region" description="Helical" evidence="12">
    <location>
        <begin position="777"/>
        <end position="796"/>
    </location>
</feature>
<keyword evidence="11 12" id="KW-0472">Membrane</keyword>
<keyword evidence="9 14" id="KW-0067">ATP-binding</keyword>
<dbReference type="AlphaFoldDB" id="A0AA41Z6E2"/>
<keyword evidence="3" id="KW-0813">Transport</keyword>
<evidence type="ECO:0000256" key="11">
    <source>
        <dbReference type="ARBA" id="ARBA00023136"/>
    </source>
</evidence>
<evidence type="ECO:0000256" key="12">
    <source>
        <dbReference type="SAM" id="Phobius"/>
    </source>
</evidence>
<evidence type="ECO:0000256" key="1">
    <source>
        <dbReference type="ARBA" id="ARBA00004651"/>
    </source>
</evidence>
<evidence type="ECO:0000256" key="7">
    <source>
        <dbReference type="ARBA" id="ARBA00022737"/>
    </source>
</evidence>
<feature type="transmembrane region" description="Helical" evidence="12">
    <location>
        <begin position="600"/>
        <end position="620"/>
    </location>
</feature>
<dbReference type="GO" id="GO:0016887">
    <property type="term" value="F:ATP hydrolysis activity"/>
    <property type="evidence" value="ECO:0007669"/>
    <property type="project" value="InterPro"/>
</dbReference>
<feature type="domain" description="ABC transporter" evidence="13">
    <location>
        <begin position="9"/>
        <end position="242"/>
    </location>
</feature>
<organism evidence="14 15">
    <name type="scientific">Lichenifustis flavocetrariae</name>
    <dbReference type="NCBI Taxonomy" id="2949735"/>
    <lineage>
        <taxon>Bacteria</taxon>
        <taxon>Pseudomonadati</taxon>
        <taxon>Pseudomonadota</taxon>
        <taxon>Alphaproteobacteria</taxon>
        <taxon>Hyphomicrobiales</taxon>
        <taxon>Lichenihabitantaceae</taxon>
        <taxon>Lichenifustis</taxon>
    </lineage>
</organism>
<keyword evidence="10 12" id="KW-1133">Transmembrane helix</keyword>
<dbReference type="CDD" id="cd03216">
    <property type="entry name" value="ABC_Carb_Monos_I"/>
    <property type="match status" value="1"/>
</dbReference>
<feature type="transmembrane region" description="Helical" evidence="12">
    <location>
        <begin position="670"/>
        <end position="691"/>
    </location>
</feature>
<feature type="transmembrane region" description="Helical" evidence="12">
    <location>
        <begin position="632"/>
        <end position="650"/>
    </location>
</feature>
<feature type="transmembrane region" description="Helical" evidence="12">
    <location>
        <begin position="802"/>
        <end position="819"/>
    </location>
</feature>
<evidence type="ECO:0000313" key="15">
    <source>
        <dbReference type="Proteomes" id="UP001165667"/>
    </source>
</evidence>
<dbReference type="Gene3D" id="3.40.50.300">
    <property type="entry name" value="P-loop containing nucleotide triphosphate hydrolases"/>
    <property type="match status" value="2"/>
</dbReference>
<dbReference type="SUPFAM" id="SSF52540">
    <property type="entry name" value="P-loop containing nucleoside triphosphate hydrolases"/>
    <property type="match status" value="2"/>
</dbReference>
<dbReference type="PROSITE" id="PS50893">
    <property type="entry name" value="ABC_TRANSPORTER_2"/>
    <property type="match status" value="2"/>
</dbReference>
<evidence type="ECO:0000256" key="2">
    <source>
        <dbReference type="ARBA" id="ARBA00005417"/>
    </source>
</evidence>
<accession>A0AA41Z6E2</accession>
<dbReference type="InterPro" id="IPR027417">
    <property type="entry name" value="P-loop_NTPase"/>
</dbReference>
<dbReference type="EMBL" id="JAMOIM010000022">
    <property type="protein sequence ID" value="MCW6511185.1"/>
    <property type="molecule type" value="Genomic_DNA"/>
</dbReference>
<dbReference type="GO" id="GO:0005886">
    <property type="term" value="C:plasma membrane"/>
    <property type="evidence" value="ECO:0007669"/>
    <property type="project" value="UniProtKB-SubCell"/>
</dbReference>
<feature type="transmembrane region" description="Helical" evidence="12">
    <location>
        <begin position="751"/>
        <end position="770"/>
    </location>
</feature>
<name>A0AA41Z6E2_9HYPH</name>
<evidence type="ECO:0000256" key="9">
    <source>
        <dbReference type="ARBA" id="ARBA00022840"/>
    </source>
</evidence>
<evidence type="ECO:0000256" key="8">
    <source>
        <dbReference type="ARBA" id="ARBA00022741"/>
    </source>
</evidence>
<evidence type="ECO:0000259" key="13">
    <source>
        <dbReference type="PROSITE" id="PS50893"/>
    </source>
</evidence>
<dbReference type="InterPro" id="IPR003593">
    <property type="entry name" value="AAA+_ATPase"/>
</dbReference>
<evidence type="ECO:0000256" key="3">
    <source>
        <dbReference type="ARBA" id="ARBA00022448"/>
    </source>
</evidence>
<dbReference type="Proteomes" id="UP001165667">
    <property type="component" value="Unassembled WGS sequence"/>
</dbReference>
<evidence type="ECO:0000256" key="10">
    <source>
        <dbReference type="ARBA" id="ARBA00022989"/>
    </source>
</evidence>
<feature type="transmembrane region" description="Helical" evidence="12">
    <location>
        <begin position="519"/>
        <end position="537"/>
    </location>
</feature>
<sequence>MSTLPRPVLRLTDVVKTFPGVVALGGVSLEVVAGEVHALLGENGAGKSTLMAVAAGALAPDSGQIEIGGELLSEASPALAQALGIAVVYQHTSVIEDLTVAENLLFCVPAARRAGAGGEVAWINAQLAAVGATFDRRTRVSDLSVAERQLVEIAKALALRPKVLVLDEPTEALTAIETERLFAQIGRITEQGTAVVYISHRLPEVRRIAERISILRDGRFRGTFPASGVSEEEILALIIGRSVDRAFPHKDTAKLGAPPVLVARDVRNDRLQSVDLEVRPGEVVGLAGVEGNGQRDFIRALAGLTPITGRLTVRDRPVATSDPIAAQNGGLIFLPGDRHAEGLLLPLTIRENLTLLVLGTLTRYGLVARDKELALATSYGEKLAIKAPSPEANIGHLSGGNQQKVLFARSMAANPAVFLADEPTRGVDAGARVELYKVVRDVARAGAGVVVLSSDAVELQGLCDRVLVFSRGKVVRTLTGDDLTEENITGAAIGSATQRDAPTAAAGASWFRRFTSGDIAPTLILAALIVLLGLYTAGVNPKFLSDRSLSGTLLLASALTFVSVGQLFVLLTGGIDLSVGPLTGLIVVVLSFFADGDHGPATFVLGLGVALAVAALIGLVNGVLIRVVKLSPLITTLAMFIALQGASLSLRSTPDGFFRREITQTLTTRFGFLPAAFIAAALVVVALEIMLRRTRFGMELRAVGSSEVAAYRLGARPVRTGILAYVACSCFAAVGGLLLAAQVGVGDPTVGQTYTLQSISAVVLGGASIFGGRGSFLGALAGVLLVQEITATTGFLGLSSAWQYWLPGLLILTATALYSRTRTASESH</sequence>
<comment type="similarity">
    <text evidence="2">Belongs to the ABC transporter superfamily.</text>
</comment>
<dbReference type="PANTHER" id="PTHR43790">
    <property type="entry name" value="CARBOHYDRATE TRANSPORT ATP-BINDING PROTEIN MG119-RELATED"/>
    <property type="match status" value="1"/>
</dbReference>
<evidence type="ECO:0000256" key="6">
    <source>
        <dbReference type="ARBA" id="ARBA00022692"/>
    </source>
</evidence>
<proteinExistence type="inferred from homology"/>
<dbReference type="InterPro" id="IPR017871">
    <property type="entry name" value="ABC_transporter-like_CS"/>
</dbReference>